<reference evidence="4 5" key="1">
    <citation type="submission" date="2016-10" db="EMBL/GenBank/DDBJ databases">
        <authorList>
            <person name="de Groot N.N."/>
        </authorList>
    </citation>
    <scope>NUCLEOTIDE SEQUENCE [LARGE SCALE GENOMIC DNA]</scope>
    <source>
        <strain evidence="4 5">DSM 16981</strain>
    </source>
</reference>
<comment type="similarity">
    <text evidence="1">Belongs to the isochorismatase family.</text>
</comment>
<dbReference type="RefSeq" id="WP_091647681.1">
    <property type="nucleotide sequence ID" value="NZ_FNHQ01000002.1"/>
</dbReference>
<dbReference type="GO" id="GO:0016787">
    <property type="term" value="F:hydrolase activity"/>
    <property type="evidence" value="ECO:0007669"/>
    <property type="project" value="UniProtKB-KW"/>
</dbReference>
<dbReference type="InterPro" id="IPR000868">
    <property type="entry name" value="Isochorismatase-like_dom"/>
</dbReference>
<dbReference type="PANTHER" id="PTHR43540:SF6">
    <property type="entry name" value="ISOCHORISMATASE-LIKE DOMAIN-CONTAINING PROTEIN"/>
    <property type="match status" value="1"/>
</dbReference>
<dbReference type="AlphaFoldDB" id="A0A1G9R3M7"/>
<dbReference type="PANTHER" id="PTHR43540">
    <property type="entry name" value="PEROXYUREIDOACRYLATE/UREIDOACRYLATE AMIDOHYDROLASE-RELATED"/>
    <property type="match status" value="1"/>
</dbReference>
<gene>
    <name evidence="4" type="ORF">SAMN05660299_00386</name>
</gene>
<dbReference type="Pfam" id="PF00857">
    <property type="entry name" value="Isochorismatase"/>
    <property type="match status" value="1"/>
</dbReference>
<keyword evidence="5" id="KW-1185">Reference proteome</keyword>
<keyword evidence="2" id="KW-0378">Hydrolase</keyword>
<evidence type="ECO:0000313" key="5">
    <source>
        <dbReference type="Proteomes" id="UP000199309"/>
    </source>
</evidence>
<evidence type="ECO:0000256" key="1">
    <source>
        <dbReference type="ARBA" id="ARBA00006336"/>
    </source>
</evidence>
<dbReference type="CDD" id="cd00431">
    <property type="entry name" value="cysteine_hydrolases"/>
    <property type="match status" value="1"/>
</dbReference>
<accession>A0A1G9R3M7</accession>
<organism evidence="4 5">
    <name type="scientific">Megasphaera paucivorans</name>
    <dbReference type="NCBI Taxonomy" id="349095"/>
    <lineage>
        <taxon>Bacteria</taxon>
        <taxon>Bacillati</taxon>
        <taxon>Bacillota</taxon>
        <taxon>Negativicutes</taxon>
        <taxon>Veillonellales</taxon>
        <taxon>Veillonellaceae</taxon>
        <taxon>Megasphaera</taxon>
    </lineage>
</organism>
<proteinExistence type="inferred from homology"/>
<dbReference type="SUPFAM" id="SSF52499">
    <property type="entry name" value="Isochorismatase-like hydrolases"/>
    <property type="match status" value="1"/>
</dbReference>
<dbReference type="STRING" id="349095.SAMN05660299_00386"/>
<dbReference type="OrthoDB" id="9796485at2"/>
<evidence type="ECO:0000313" key="4">
    <source>
        <dbReference type="EMBL" id="SDM17912.1"/>
    </source>
</evidence>
<evidence type="ECO:0000256" key="2">
    <source>
        <dbReference type="ARBA" id="ARBA00022801"/>
    </source>
</evidence>
<sequence>MKQAYIIIDMQNDFITGTLGSASAQRIVPRIEEEIIKVKKNAADTTKLIFTQDTHDERYLDTQEGKNLPIQHCQKDSHGWNICRDLLPYTLDAVVLEKSTFGCTALIEEAVPYDTLILMGLCTDICIISNALLLKAFYPEKNIAVYSNCCAGSTEDAHQTALTAMQACQIHIR</sequence>
<dbReference type="Gene3D" id="3.40.50.850">
    <property type="entry name" value="Isochorismatase-like"/>
    <property type="match status" value="1"/>
</dbReference>
<feature type="domain" description="Isochorismatase-like" evidence="3">
    <location>
        <begin position="4"/>
        <end position="168"/>
    </location>
</feature>
<dbReference type="EMBL" id="FNHQ01000002">
    <property type="protein sequence ID" value="SDM17912.1"/>
    <property type="molecule type" value="Genomic_DNA"/>
</dbReference>
<evidence type="ECO:0000259" key="3">
    <source>
        <dbReference type="Pfam" id="PF00857"/>
    </source>
</evidence>
<dbReference type="Proteomes" id="UP000199309">
    <property type="component" value="Unassembled WGS sequence"/>
</dbReference>
<protein>
    <submittedName>
        <fullName evidence="4">Nicotinamidase-related amidase</fullName>
    </submittedName>
</protein>
<dbReference type="InterPro" id="IPR036380">
    <property type="entry name" value="Isochorismatase-like_sf"/>
</dbReference>
<name>A0A1G9R3M7_9FIRM</name>
<dbReference type="InterPro" id="IPR050272">
    <property type="entry name" value="Isochorismatase-like_hydrls"/>
</dbReference>